<proteinExistence type="predicted"/>
<gene>
    <name evidence="1" type="ORF">JG687_00019075</name>
</gene>
<evidence type="ECO:0000313" key="1">
    <source>
        <dbReference type="EMBL" id="KAG6942415.1"/>
    </source>
</evidence>
<dbReference type="AlphaFoldDB" id="A0A8T1TL61"/>
<sequence>EERGFRQPPLQERHPHGAHVQFLRQSSETEVASRLQKLDHAPARLPQWLRNRCRRVRQKELPPT</sequence>
<dbReference type="EMBL" id="JAENGZ010002987">
    <property type="protein sequence ID" value="KAG6942415.1"/>
    <property type="molecule type" value="Genomic_DNA"/>
</dbReference>
<protein>
    <submittedName>
        <fullName evidence="1">Uncharacterized protein</fullName>
    </submittedName>
</protein>
<comment type="caution">
    <text evidence="1">The sequence shown here is derived from an EMBL/GenBank/DDBJ whole genome shotgun (WGS) entry which is preliminary data.</text>
</comment>
<accession>A0A8T1TL61</accession>
<feature type="non-terminal residue" evidence="1">
    <location>
        <position position="1"/>
    </location>
</feature>
<organism evidence="1 2">
    <name type="scientific">Phytophthora cactorum</name>
    <dbReference type="NCBI Taxonomy" id="29920"/>
    <lineage>
        <taxon>Eukaryota</taxon>
        <taxon>Sar</taxon>
        <taxon>Stramenopiles</taxon>
        <taxon>Oomycota</taxon>
        <taxon>Peronosporomycetes</taxon>
        <taxon>Peronosporales</taxon>
        <taxon>Peronosporaceae</taxon>
        <taxon>Phytophthora</taxon>
    </lineage>
</organism>
<evidence type="ECO:0000313" key="2">
    <source>
        <dbReference type="Proteomes" id="UP000688947"/>
    </source>
</evidence>
<name>A0A8T1TL61_9STRA</name>
<reference evidence="1" key="1">
    <citation type="submission" date="2021-01" db="EMBL/GenBank/DDBJ databases">
        <title>Phytophthora aleatoria, a newly-described species from Pinus radiata is distinct from Phytophthora cactorum isolates based on comparative genomics.</title>
        <authorList>
            <person name="Mcdougal R."/>
            <person name="Panda P."/>
            <person name="Williams N."/>
            <person name="Studholme D.J."/>
        </authorList>
    </citation>
    <scope>NUCLEOTIDE SEQUENCE</scope>
    <source>
        <strain evidence="1">NZFS 3830</strain>
    </source>
</reference>
<dbReference type="Proteomes" id="UP000688947">
    <property type="component" value="Unassembled WGS sequence"/>
</dbReference>